<proteinExistence type="predicted"/>
<dbReference type="AlphaFoldDB" id="A0A1Y1CQE4"/>
<protein>
    <recommendedName>
        <fullName evidence="3">HEPN domain-containing protein</fullName>
    </recommendedName>
</protein>
<dbReference type="EMBL" id="AP018042">
    <property type="protein sequence ID" value="BAX82203.1"/>
    <property type="molecule type" value="Genomic_DNA"/>
</dbReference>
<dbReference type="KEGG" id="mbas:ALGA_3911"/>
<dbReference type="RefSeq" id="WP_096432296.1">
    <property type="nucleotide sequence ID" value="NZ_AP018042.1"/>
</dbReference>
<evidence type="ECO:0000313" key="2">
    <source>
        <dbReference type="Proteomes" id="UP000218267"/>
    </source>
</evidence>
<evidence type="ECO:0000313" key="1">
    <source>
        <dbReference type="EMBL" id="BAX82203.1"/>
    </source>
</evidence>
<dbReference type="Proteomes" id="UP000218267">
    <property type="component" value="Chromosome"/>
</dbReference>
<reference evidence="1 2" key="1">
    <citation type="journal article" date="2018" name="Mar. Genomics">
        <title>Complete genome sequence of Marinifilaceae bacterium strain SPP2, isolated from the Antarctic marine sediment.</title>
        <authorList>
            <person name="Watanabe M."/>
            <person name="Kojima H."/>
            <person name="Fukui M."/>
        </authorList>
    </citation>
    <scope>NUCLEOTIDE SEQUENCE [LARGE SCALE GENOMIC DNA]</scope>
    <source>
        <strain evidence="1 2">SPP2</strain>
    </source>
</reference>
<gene>
    <name evidence="1" type="ORF">ALGA_3911</name>
</gene>
<accession>A0A1Y1CQE4</accession>
<name>A0A1Y1CQE4_9BACT</name>
<keyword evidence="2" id="KW-1185">Reference proteome</keyword>
<sequence length="132" mass="15240">MTARKLNWNRWMQDGDQFLKGATPKGVKSILGNTVRYNLLSMSLEGYIMAILDYHHNMPQNHTYSDLIYGLEEVMPIDETLKTRILKYENIQSICSLEKYHRSEPTDEDLVDLFGAIQEISKMAHETCIASI</sequence>
<reference evidence="2" key="2">
    <citation type="journal article" date="2020" name="Antonie Van Leeuwenhoek">
        <title>Labilibaculum antarcticum sp. nov., a novel facultative anaerobic, psychrotorelant bacterium isolated from marine sediment of Antarctica.</title>
        <authorList>
            <person name="Watanabe M."/>
            <person name="Kojima H."/>
            <person name="Fukui M."/>
        </authorList>
    </citation>
    <scope>NUCLEOTIDE SEQUENCE [LARGE SCALE GENOMIC DNA]</scope>
    <source>
        <strain evidence="2">SPP2</strain>
    </source>
</reference>
<organism evidence="1 2">
    <name type="scientific">Labilibaculum antarcticum</name>
    <dbReference type="NCBI Taxonomy" id="1717717"/>
    <lineage>
        <taxon>Bacteria</taxon>
        <taxon>Pseudomonadati</taxon>
        <taxon>Bacteroidota</taxon>
        <taxon>Bacteroidia</taxon>
        <taxon>Marinilabiliales</taxon>
        <taxon>Marinifilaceae</taxon>
        <taxon>Labilibaculum</taxon>
    </lineage>
</organism>
<dbReference type="OrthoDB" id="5431543at2"/>
<evidence type="ECO:0008006" key="3">
    <source>
        <dbReference type="Google" id="ProtNLM"/>
    </source>
</evidence>